<protein>
    <submittedName>
        <fullName evidence="1">Uncharacterized protein</fullName>
    </submittedName>
</protein>
<proteinExistence type="predicted"/>
<accession>A0A5C1A8T7</accession>
<evidence type="ECO:0000313" key="2">
    <source>
        <dbReference type="Proteomes" id="UP000324974"/>
    </source>
</evidence>
<dbReference type="AlphaFoldDB" id="A0A5C1A8T7"/>
<organism evidence="1 2">
    <name type="scientific">Limnoglobus roseus</name>
    <dbReference type="NCBI Taxonomy" id="2598579"/>
    <lineage>
        <taxon>Bacteria</taxon>
        <taxon>Pseudomonadati</taxon>
        <taxon>Planctomycetota</taxon>
        <taxon>Planctomycetia</taxon>
        <taxon>Gemmatales</taxon>
        <taxon>Gemmataceae</taxon>
        <taxon>Limnoglobus</taxon>
    </lineage>
</organism>
<sequence length="247" mass="27721">MTWEELFQRPKDFVADEWFARIAATLLNASRLIVAGEPHRLTEVELYYHGPAHEDPFAHRDPVQQQVGVWYFHRTGGTYRGGSFKGLDLAFGSPGVFSGLLFRGLEDSAGRFVDGPSLLVDHILKKTGAKSVRELDAGIADRVAWDASSPVHLMRLPEPESRPIYRAARVGLTLKRATLGDPRPQFLRKDYRFLTEPRHTKKGKAHIVRGLHQQGVPIERIRELTGSPLASIRRYLTLAAGTPPTLR</sequence>
<dbReference type="KEGG" id="lrs:PX52LOC_01590"/>
<gene>
    <name evidence="1" type="ORF">PX52LOC_01590</name>
</gene>
<dbReference type="RefSeq" id="WP_149109573.1">
    <property type="nucleotide sequence ID" value="NZ_CP042425.1"/>
</dbReference>
<dbReference type="Proteomes" id="UP000324974">
    <property type="component" value="Chromosome"/>
</dbReference>
<name>A0A5C1A8T7_9BACT</name>
<dbReference type="EMBL" id="CP042425">
    <property type="protein sequence ID" value="QEL14697.1"/>
    <property type="molecule type" value="Genomic_DNA"/>
</dbReference>
<dbReference type="OrthoDB" id="278290at2"/>
<keyword evidence="2" id="KW-1185">Reference proteome</keyword>
<reference evidence="2" key="1">
    <citation type="submission" date="2019-08" db="EMBL/GenBank/DDBJ databases">
        <title>Limnoglobus roseus gen. nov., sp. nov., a novel freshwater planctomycete with a giant genome from the family Gemmataceae.</title>
        <authorList>
            <person name="Kulichevskaya I.S."/>
            <person name="Naumoff D.G."/>
            <person name="Miroshnikov K."/>
            <person name="Ivanova A."/>
            <person name="Philippov D.A."/>
            <person name="Hakobyan A."/>
            <person name="Rijpstra I.C."/>
            <person name="Sinninghe Damste J.S."/>
            <person name="Liesack W."/>
            <person name="Dedysh S.N."/>
        </authorList>
    </citation>
    <scope>NUCLEOTIDE SEQUENCE [LARGE SCALE GENOMIC DNA]</scope>
    <source>
        <strain evidence="2">PX52</strain>
    </source>
</reference>
<evidence type="ECO:0000313" key="1">
    <source>
        <dbReference type="EMBL" id="QEL14697.1"/>
    </source>
</evidence>